<evidence type="ECO:0000256" key="1">
    <source>
        <dbReference type="ARBA" id="ARBA00023015"/>
    </source>
</evidence>
<gene>
    <name evidence="5" type="ORF">R5A26_00930</name>
</gene>
<keyword evidence="6" id="KW-1185">Reference proteome</keyword>
<accession>A0ABU4F1Q6</accession>
<sequence length="205" mass="23314">MSRHSLTERHMRAMLDVIDEARHSTTDEVPPLSLLEGLGRLIPCDLAEFSEVDLPTRSPLGDQAVEYGGHYPLVDDEAWWRFKHQHPHCVAVERSHGDLAVSQLSDHLPTREFRNLALFSEYMRPFTTMYDIYREAARRRQTPVRLTLRELDVMRAVAKGLSNGAIAGQLVVEPSTVRKHLENVYRKLGVSSRTAAVARLFPETS</sequence>
<keyword evidence="1" id="KW-0805">Transcription regulation</keyword>
<dbReference type="RefSeq" id="WP_317769662.1">
    <property type="nucleotide sequence ID" value="NZ_JAWMAJ010000002.1"/>
</dbReference>
<protein>
    <submittedName>
        <fullName evidence="5">Helix-turn-helix transcriptional regulator</fullName>
    </submittedName>
</protein>
<dbReference type="PRINTS" id="PR00038">
    <property type="entry name" value="HTHLUXR"/>
</dbReference>
<dbReference type="PROSITE" id="PS50043">
    <property type="entry name" value="HTH_LUXR_2"/>
    <property type="match status" value="1"/>
</dbReference>
<dbReference type="InterPro" id="IPR016032">
    <property type="entry name" value="Sig_transdc_resp-reg_C-effctor"/>
</dbReference>
<dbReference type="Gene3D" id="1.10.10.10">
    <property type="entry name" value="Winged helix-like DNA-binding domain superfamily/Winged helix DNA-binding domain"/>
    <property type="match status" value="1"/>
</dbReference>
<evidence type="ECO:0000256" key="3">
    <source>
        <dbReference type="ARBA" id="ARBA00023163"/>
    </source>
</evidence>
<organism evidence="5 6">
    <name type="scientific">Streptomyces prunicolor</name>
    <dbReference type="NCBI Taxonomy" id="67348"/>
    <lineage>
        <taxon>Bacteria</taxon>
        <taxon>Bacillati</taxon>
        <taxon>Actinomycetota</taxon>
        <taxon>Actinomycetes</taxon>
        <taxon>Kitasatosporales</taxon>
        <taxon>Streptomycetaceae</taxon>
        <taxon>Streptomyces</taxon>
    </lineage>
</organism>
<dbReference type="PROSITE" id="PS00622">
    <property type="entry name" value="HTH_LUXR_1"/>
    <property type="match status" value="1"/>
</dbReference>
<dbReference type="InterPro" id="IPR036388">
    <property type="entry name" value="WH-like_DNA-bd_sf"/>
</dbReference>
<evidence type="ECO:0000259" key="4">
    <source>
        <dbReference type="PROSITE" id="PS50043"/>
    </source>
</evidence>
<dbReference type="SMART" id="SM00421">
    <property type="entry name" value="HTH_LUXR"/>
    <property type="match status" value="1"/>
</dbReference>
<evidence type="ECO:0000256" key="2">
    <source>
        <dbReference type="ARBA" id="ARBA00023125"/>
    </source>
</evidence>
<dbReference type="Proteomes" id="UP001187346">
    <property type="component" value="Unassembled WGS sequence"/>
</dbReference>
<keyword evidence="3" id="KW-0804">Transcription</keyword>
<keyword evidence="2" id="KW-0238">DNA-binding</keyword>
<dbReference type="CDD" id="cd06170">
    <property type="entry name" value="LuxR_C_like"/>
    <property type="match status" value="1"/>
</dbReference>
<dbReference type="SUPFAM" id="SSF46894">
    <property type="entry name" value="C-terminal effector domain of the bipartite response regulators"/>
    <property type="match status" value="1"/>
</dbReference>
<dbReference type="PANTHER" id="PTHR44688:SF16">
    <property type="entry name" value="DNA-BINDING TRANSCRIPTIONAL ACTIVATOR DEVR_DOSR"/>
    <property type="match status" value="1"/>
</dbReference>
<reference evidence="5 6" key="1">
    <citation type="submission" date="2023-10" db="EMBL/GenBank/DDBJ databases">
        <title>Characterization of rhizosphere-enriched actinobacteria from wheat plants lab-grown on chernevaya soil.</title>
        <authorList>
            <person name="Tikhonova E.N."/>
            <person name="Konopkin A."/>
            <person name="Kravchenko I.K."/>
        </authorList>
    </citation>
    <scope>NUCLEOTIDE SEQUENCE [LARGE SCALE GENOMIC DNA]</scope>
    <source>
        <strain evidence="5 6">RR29</strain>
    </source>
</reference>
<dbReference type="EMBL" id="JAWMAJ010000002">
    <property type="protein sequence ID" value="MDV7214507.1"/>
    <property type="molecule type" value="Genomic_DNA"/>
</dbReference>
<proteinExistence type="predicted"/>
<dbReference type="PANTHER" id="PTHR44688">
    <property type="entry name" value="DNA-BINDING TRANSCRIPTIONAL ACTIVATOR DEVR_DOSR"/>
    <property type="match status" value="1"/>
</dbReference>
<feature type="domain" description="HTH luxR-type" evidence="4">
    <location>
        <begin position="139"/>
        <end position="204"/>
    </location>
</feature>
<evidence type="ECO:0000313" key="5">
    <source>
        <dbReference type="EMBL" id="MDV7214507.1"/>
    </source>
</evidence>
<dbReference type="Pfam" id="PF00196">
    <property type="entry name" value="GerE"/>
    <property type="match status" value="1"/>
</dbReference>
<dbReference type="InterPro" id="IPR000792">
    <property type="entry name" value="Tscrpt_reg_LuxR_C"/>
</dbReference>
<evidence type="ECO:0000313" key="6">
    <source>
        <dbReference type="Proteomes" id="UP001187346"/>
    </source>
</evidence>
<comment type="caution">
    <text evidence="5">The sequence shown here is derived from an EMBL/GenBank/DDBJ whole genome shotgun (WGS) entry which is preliminary data.</text>
</comment>
<name>A0ABU4F1Q6_9ACTN</name>